<dbReference type="EMBL" id="FTNK01000039">
    <property type="protein sequence ID" value="SIR70957.1"/>
    <property type="molecule type" value="Genomic_DNA"/>
</dbReference>
<organism evidence="2 3">
    <name type="scientific">Paenibacillus macquariensis</name>
    <dbReference type="NCBI Taxonomy" id="948756"/>
    <lineage>
        <taxon>Bacteria</taxon>
        <taxon>Bacillati</taxon>
        <taxon>Bacillota</taxon>
        <taxon>Bacilli</taxon>
        <taxon>Bacillales</taxon>
        <taxon>Paenibacillaceae</taxon>
        <taxon>Paenibacillus</taxon>
    </lineage>
</organism>
<feature type="transmembrane region" description="Helical" evidence="1">
    <location>
        <begin position="12"/>
        <end position="33"/>
    </location>
</feature>
<accession>A0ABY1KEI8</accession>
<reference evidence="2 3" key="1">
    <citation type="submission" date="2017-01" db="EMBL/GenBank/DDBJ databases">
        <authorList>
            <person name="Varghese N."/>
            <person name="Submissions S."/>
        </authorList>
    </citation>
    <scope>NUCLEOTIDE SEQUENCE [LARGE SCALE GENOMIC DNA]</scope>
    <source>
        <strain evidence="2 3">ATCC 23464</strain>
    </source>
</reference>
<keyword evidence="1" id="KW-0472">Membrane</keyword>
<name>A0ABY1KEI8_9BACL</name>
<proteinExistence type="predicted"/>
<gene>
    <name evidence="2" type="ORF">SAMN05421578_13913</name>
</gene>
<evidence type="ECO:0000256" key="1">
    <source>
        <dbReference type="SAM" id="Phobius"/>
    </source>
</evidence>
<keyword evidence="1" id="KW-1133">Transmembrane helix</keyword>
<keyword evidence="1" id="KW-0812">Transmembrane</keyword>
<evidence type="ECO:0000313" key="3">
    <source>
        <dbReference type="Proteomes" id="UP000186666"/>
    </source>
</evidence>
<keyword evidence="3" id="KW-1185">Reference proteome</keyword>
<comment type="caution">
    <text evidence="2">The sequence shown here is derived from an EMBL/GenBank/DDBJ whole genome shotgun (WGS) entry which is preliminary data.</text>
</comment>
<protein>
    <submittedName>
        <fullName evidence="2">Uncharacterized protein</fullName>
    </submittedName>
</protein>
<sequence>MSGVPKIAVFSWGSGLFGLHIFFGAVINLYIYIYQ</sequence>
<evidence type="ECO:0000313" key="2">
    <source>
        <dbReference type="EMBL" id="SIR70957.1"/>
    </source>
</evidence>
<dbReference type="Proteomes" id="UP000186666">
    <property type="component" value="Unassembled WGS sequence"/>
</dbReference>